<evidence type="ECO:0000313" key="2">
    <source>
        <dbReference type="Proteomes" id="UP001054945"/>
    </source>
</evidence>
<proteinExistence type="predicted"/>
<name>A0AAV4VJZ0_CAEEX</name>
<accession>A0AAV4VJZ0</accession>
<dbReference type="EMBL" id="BPLR01014669">
    <property type="protein sequence ID" value="GIY70466.1"/>
    <property type="molecule type" value="Genomic_DNA"/>
</dbReference>
<dbReference type="Proteomes" id="UP001054945">
    <property type="component" value="Unassembled WGS sequence"/>
</dbReference>
<evidence type="ECO:0000313" key="1">
    <source>
        <dbReference type="EMBL" id="GIY70466.1"/>
    </source>
</evidence>
<gene>
    <name evidence="1" type="ORF">CEXT_196291</name>
</gene>
<organism evidence="1 2">
    <name type="scientific">Caerostris extrusa</name>
    <name type="common">Bark spider</name>
    <name type="synonym">Caerostris bankana</name>
    <dbReference type="NCBI Taxonomy" id="172846"/>
    <lineage>
        <taxon>Eukaryota</taxon>
        <taxon>Metazoa</taxon>
        <taxon>Ecdysozoa</taxon>
        <taxon>Arthropoda</taxon>
        <taxon>Chelicerata</taxon>
        <taxon>Arachnida</taxon>
        <taxon>Araneae</taxon>
        <taxon>Araneomorphae</taxon>
        <taxon>Entelegynae</taxon>
        <taxon>Araneoidea</taxon>
        <taxon>Araneidae</taxon>
        <taxon>Caerostris</taxon>
    </lineage>
</organism>
<reference evidence="1 2" key="1">
    <citation type="submission" date="2021-06" db="EMBL/GenBank/DDBJ databases">
        <title>Caerostris extrusa draft genome.</title>
        <authorList>
            <person name="Kono N."/>
            <person name="Arakawa K."/>
        </authorList>
    </citation>
    <scope>NUCLEOTIDE SEQUENCE [LARGE SCALE GENOMIC DNA]</scope>
</reference>
<keyword evidence="2" id="KW-1185">Reference proteome</keyword>
<sequence>MTSLCTDNRISIRYQHSKWLQPPLGECSSKWAIVWLSNGHSGEERICELCGHRTVRSSEMRFEMRPSTSVMNLILEFLNGSNPRHPHSFELCRIPTNVPPDLAKDRTMVNYWKYEPNQ</sequence>
<comment type="caution">
    <text evidence="1">The sequence shown here is derived from an EMBL/GenBank/DDBJ whole genome shotgun (WGS) entry which is preliminary data.</text>
</comment>
<protein>
    <submittedName>
        <fullName evidence="1">Uncharacterized protein</fullName>
    </submittedName>
</protein>
<dbReference type="AlphaFoldDB" id="A0AAV4VJZ0"/>